<evidence type="ECO:0000256" key="1">
    <source>
        <dbReference type="SAM" id="Phobius"/>
    </source>
</evidence>
<reference evidence="4" key="1">
    <citation type="submission" date="2018-01" db="EMBL/GenBank/DDBJ databases">
        <title>Complete genome of Tamlana sp. UJ94.</title>
        <authorList>
            <person name="Jung J."/>
            <person name="Chung D."/>
            <person name="Bae S.S."/>
            <person name="Baek K."/>
        </authorList>
    </citation>
    <scope>NUCLEOTIDE SEQUENCE [LARGE SCALE GENOMIC DNA]</scope>
    <source>
        <strain evidence="4">UJ94</strain>
    </source>
</reference>
<feature type="domain" description="Chemotaxis methyl-accepting receptor HlyB-like 4HB MCP" evidence="2">
    <location>
        <begin position="3"/>
        <end position="162"/>
    </location>
</feature>
<proteinExistence type="predicted"/>
<sequence>MTLFDKLKWVLGILMVFVIIITTNLIDRNNFVRVRDAVSTIYEDRIIANDLIFDMQKLLHEKELAVALSDSTFLNTESSTFNADLKALISRFEQTKLTPQEAIVFEDLKSNFEVLYNYDLKALQSNLNYKSNIVHKFSKVKANLNDLSKIQLREGRRQMAISKKAVDTVELFTDIEIYILVFLAIIVQVIVMYNPKEKA</sequence>
<keyword evidence="4" id="KW-1185">Reference proteome</keyword>
<keyword evidence="1" id="KW-1133">Transmembrane helix</keyword>
<gene>
    <name evidence="3" type="ORF">C1A40_14440</name>
</gene>
<feature type="transmembrane region" description="Helical" evidence="1">
    <location>
        <begin position="7"/>
        <end position="26"/>
    </location>
</feature>
<dbReference type="KEGG" id="taj:C1A40_14440"/>
<organism evidence="3 4">
    <name type="scientific">Pseudotamlana carrageenivorans</name>
    <dbReference type="NCBI Taxonomy" id="2069432"/>
    <lineage>
        <taxon>Bacteria</taxon>
        <taxon>Pseudomonadati</taxon>
        <taxon>Bacteroidota</taxon>
        <taxon>Flavobacteriia</taxon>
        <taxon>Flavobacteriales</taxon>
        <taxon>Flavobacteriaceae</taxon>
        <taxon>Pseudotamlana</taxon>
    </lineage>
</organism>
<keyword evidence="1" id="KW-0472">Membrane</keyword>
<keyword evidence="1" id="KW-0812">Transmembrane</keyword>
<dbReference type="InterPro" id="IPR024478">
    <property type="entry name" value="HlyB_4HB_MCP"/>
</dbReference>
<dbReference type="AlphaFoldDB" id="A0A2I7SKZ0"/>
<dbReference type="Proteomes" id="UP000236592">
    <property type="component" value="Chromosome"/>
</dbReference>
<name>A0A2I7SKZ0_9FLAO</name>
<protein>
    <submittedName>
        <fullName evidence="3">Chemotaxis protein</fullName>
    </submittedName>
</protein>
<accession>A0A2I7SKZ0</accession>
<dbReference type="RefSeq" id="WP_102996505.1">
    <property type="nucleotide sequence ID" value="NZ_CP025938.1"/>
</dbReference>
<feature type="transmembrane region" description="Helical" evidence="1">
    <location>
        <begin position="175"/>
        <end position="193"/>
    </location>
</feature>
<dbReference type="Pfam" id="PF12729">
    <property type="entry name" value="4HB_MCP_1"/>
    <property type="match status" value="1"/>
</dbReference>
<evidence type="ECO:0000313" key="3">
    <source>
        <dbReference type="EMBL" id="AUS06562.1"/>
    </source>
</evidence>
<evidence type="ECO:0000313" key="4">
    <source>
        <dbReference type="Proteomes" id="UP000236592"/>
    </source>
</evidence>
<evidence type="ECO:0000259" key="2">
    <source>
        <dbReference type="Pfam" id="PF12729"/>
    </source>
</evidence>
<dbReference type="OrthoDB" id="979566at2"/>
<dbReference type="EMBL" id="CP025938">
    <property type="protein sequence ID" value="AUS06562.1"/>
    <property type="molecule type" value="Genomic_DNA"/>
</dbReference>